<evidence type="ECO:0000256" key="2">
    <source>
        <dbReference type="ARBA" id="ARBA00022840"/>
    </source>
</evidence>
<protein>
    <submittedName>
        <fullName evidence="4">AAA family ATPase</fullName>
    </submittedName>
</protein>
<evidence type="ECO:0000259" key="3">
    <source>
        <dbReference type="PROSITE" id="PS50043"/>
    </source>
</evidence>
<evidence type="ECO:0000313" key="5">
    <source>
        <dbReference type="Proteomes" id="UP001163064"/>
    </source>
</evidence>
<organism evidence="4 5">
    <name type="scientific">Streptomyces beihaiensis</name>
    <dbReference type="NCBI Taxonomy" id="2984495"/>
    <lineage>
        <taxon>Bacteria</taxon>
        <taxon>Bacillati</taxon>
        <taxon>Actinomycetota</taxon>
        <taxon>Actinomycetes</taxon>
        <taxon>Kitasatosporales</taxon>
        <taxon>Streptomycetaceae</taxon>
        <taxon>Streptomyces</taxon>
    </lineage>
</organism>
<reference evidence="4" key="1">
    <citation type="submission" date="2022-10" db="EMBL/GenBank/DDBJ databases">
        <title>Streptomyces beihaiensis sp. nov., a chitin degrading actinobacterium, isolated from shrimp pond soil.</title>
        <authorList>
            <person name="Xie J."/>
            <person name="Shen N."/>
        </authorList>
    </citation>
    <scope>NUCLEOTIDE SEQUENCE</scope>
    <source>
        <strain evidence="4">GXMU-J5</strain>
    </source>
</reference>
<evidence type="ECO:0000256" key="1">
    <source>
        <dbReference type="ARBA" id="ARBA00022741"/>
    </source>
</evidence>
<dbReference type="PROSITE" id="PS50043">
    <property type="entry name" value="HTH_LUXR_2"/>
    <property type="match status" value="1"/>
</dbReference>
<dbReference type="SUPFAM" id="SSF52540">
    <property type="entry name" value="P-loop containing nucleoside triphosphate hydrolases"/>
    <property type="match status" value="1"/>
</dbReference>
<feature type="domain" description="HTH luxR-type" evidence="3">
    <location>
        <begin position="908"/>
        <end position="973"/>
    </location>
</feature>
<sequence length="979" mass="105948">MTDRVRPRATDLVGRDAEADALHDALDDARRSRGTAVFVVGEPGIGKTRLVTETADRALESGMVVLKGRCTATGPFVPYRPLSEALLSLARTLEEPPAELGPYLPVLGRLVPEWWTGEGVDRSPVVLAEAVLRLASAQGRGRGCLLVVDDLHDADPETLAIIEYIAANLAHQPVAVVATVRSAACAASELANAVVQRREGRLVPIGRLCEPDTHRLAAACLGCRPEELPVEVSRRVFADSSGIPFVAEELIRSMRTARELLCQDGRWRLAGSPRSRVPFTLVRAIEQRAARLGPGGARMLSAAAVLGRGFPLSVVQRCTDLDDSTLLSCLRSAVADGLLVPDERGPDWYTFEHPLAEEALLAGLTPVDRAALSRRAADAVEELHPELPGTWCHLAARLRRQGGDPPAAAQLYLEVARRALAGSGPGTAIALLDEARQTLGEESEASTHRGLRRELLETLLFALADDGQFDRALQVADGLRQIDVEGETTRQVELHVRLARAAEVAGRWDEGLRQVELARALVPRDADVRQTAGIDAVEAFLVVSQPVHGCVGRSEELARRAIEGAERRGDPALACQAWYAVGFASRRRSLSESDECFRRTLRIATDSDLMIWRNHGLIGLGNNAWLAEATTDVLVHAHKEALRTGCVSLAHNAGAMLAFDAVLRSQFDRAATLLDGALEETGRLKLHSVSRYLLMLRAVLAAHQGKRAQMRATLAEFRAQGGERSREAPLARGLAELFCALLTEDPNSADIAADLSAAQPGQETFFHLSGPHGLILLLGTLDGRAGWAEHDRVSAGQAGRMRWNRQFVGLSKAVLLGREGRAEEAQTALDAAMRSAEVFPTARHLGLRLVADAALEGGWGQPYRWLTEAEDYFYRTGATTVADACRARLRRLGVLLRQRRVGTDQIPPRLRAAGVTSREFDVFRLLEGRLGNKALADRLHISARTVEKHVASLLAKTGAGDRARLCDYAADVMAGLNAG</sequence>
<dbReference type="Gene3D" id="1.25.40.10">
    <property type="entry name" value="Tetratricopeptide repeat domain"/>
    <property type="match status" value="1"/>
</dbReference>
<dbReference type="Proteomes" id="UP001163064">
    <property type="component" value="Unassembled WGS sequence"/>
</dbReference>
<keyword evidence="5" id="KW-1185">Reference proteome</keyword>
<keyword evidence="1" id="KW-0547">Nucleotide-binding</keyword>
<dbReference type="InterPro" id="IPR036388">
    <property type="entry name" value="WH-like_DNA-bd_sf"/>
</dbReference>
<dbReference type="Gene3D" id="1.10.10.10">
    <property type="entry name" value="Winged helix-like DNA-binding domain superfamily/Winged helix DNA-binding domain"/>
    <property type="match status" value="1"/>
</dbReference>
<gene>
    <name evidence="4" type="ORF">OFY01_18275</name>
</gene>
<evidence type="ECO:0000313" key="4">
    <source>
        <dbReference type="EMBL" id="MCX3061673.1"/>
    </source>
</evidence>
<dbReference type="Pfam" id="PF00196">
    <property type="entry name" value="GerE"/>
    <property type="match status" value="1"/>
</dbReference>
<dbReference type="InterPro" id="IPR011990">
    <property type="entry name" value="TPR-like_helical_dom_sf"/>
</dbReference>
<dbReference type="SMART" id="SM00382">
    <property type="entry name" value="AAA"/>
    <property type="match status" value="1"/>
</dbReference>
<dbReference type="Gene3D" id="3.40.50.300">
    <property type="entry name" value="P-loop containing nucleotide triphosphate hydrolases"/>
    <property type="match status" value="1"/>
</dbReference>
<dbReference type="SMART" id="SM00421">
    <property type="entry name" value="HTH_LUXR"/>
    <property type="match status" value="1"/>
</dbReference>
<dbReference type="SUPFAM" id="SSF48452">
    <property type="entry name" value="TPR-like"/>
    <property type="match status" value="1"/>
</dbReference>
<dbReference type="RefSeq" id="WP_266601225.1">
    <property type="nucleotide sequence ID" value="NZ_JAPHNL010000223.1"/>
</dbReference>
<dbReference type="InterPro" id="IPR027417">
    <property type="entry name" value="P-loop_NTPase"/>
</dbReference>
<dbReference type="Pfam" id="PF13191">
    <property type="entry name" value="AAA_16"/>
    <property type="match status" value="1"/>
</dbReference>
<dbReference type="SUPFAM" id="SSF46894">
    <property type="entry name" value="C-terminal effector domain of the bipartite response regulators"/>
    <property type="match status" value="1"/>
</dbReference>
<name>A0ABT3TX98_9ACTN</name>
<proteinExistence type="predicted"/>
<dbReference type="InterPro" id="IPR000792">
    <property type="entry name" value="Tscrpt_reg_LuxR_C"/>
</dbReference>
<dbReference type="CDD" id="cd06170">
    <property type="entry name" value="LuxR_C_like"/>
    <property type="match status" value="1"/>
</dbReference>
<comment type="caution">
    <text evidence="4">The sequence shown here is derived from an EMBL/GenBank/DDBJ whole genome shotgun (WGS) entry which is preliminary data.</text>
</comment>
<dbReference type="InterPro" id="IPR003593">
    <property type="entry name" value="AAA+_ATPase"/>
</dbReference>
<dbReference type="PANTHER" id="PTHR16305">
    <property type="entry name" value="TESTICULAR SOLUBLE ADENYLYL CYCLASE"/>
    <property type="match status" value="1"/>
</dbReference>
<dbReference type="EMBL" id="JAPHNL010000223">
    <property type="protein sequence ID" value="MCX3061673.1"/>
    <property type="molecule type" value="Genomic_DNA"/>
</dbReference>
<dbReference type="PANTHER" id="PTHR16305:SF28">
    <property type="entry name" value="GUANYLATE CYCLASE DOMAIN-CONTAINING PROTEIN"/>
    <property type="match status" value="1"/>
</dbReference>
<dbReference type="InterPro" id="IPR041664">
    <property type="entry name" value="AAA_16"/>
</dbReference>
<accession>A0ABT3TX98</accession>
<keyword evidence="2" id="KW-0067">ATP-binding</keyword>
<dbReference type="InterPro" id="IPR016032">
    <property type="entry name" value="Sig_transdc_resp-reg_C-effctor"/>
</dbReference>